<name>A0A0R3SJ32_HYMDI</name>
<sequence>MHTKFPIRMMVIGVVKGQAVREEHTMTLPFCPHGLRANEEADADADAGAYVETLQIIVDKPSWIDSIANGGRAYVFQQDSALSHEIIISKRTIYKSLLMFDNNGELRTTTYIQ</sequence>
<reference evidence="1 2" key="2">
    <citation type="submission" date="2018-11" db="EMBL/GenBank/DDBJ databases">
        <authorList>
            <consortium name="Pathogen Informatics"/>
        </authorList>
    </citation>
    <scope>NUCLEOTIDE SEQUENCE [LARGE SCALE GENOMIC DNA]</scope>
</reference>
<reference evidence="3" key="1">
    <citation type="submission" date="2017-02" db="UniProtKB">
        <authorList>
            <consortium name="WormBaseParasite"/>
        </authorList>
    </citation>
    <scope>IDENTIFICATION</scope>
</reference>
<dbReference type="EMBL" id="UYSG01002167">
    <property type="protein sequence ID" value="VDL57263.1"/>
    <property type="molecule type" value="Genomic_DNA"/>
</dbReference>
<dbReference type="Proteomes" id="UP000274504">
    <property type="component" value="Unassembled WGS sequence"/>
</dbReference>
<evidence type="ECO:0000313" key="2">
    <source>
        <dbReference type="Proteomes" id="UP000274504"/>
    </source>
</evidence>
<proteinExistence type="predicted"/>
<accession>A0A0R3SJ32</accession>
<evidence type="ECO:0000313" key="1">
    <source>
        <dbReference type="EMBL" id="VDL57263.1"/>
    </source>
</evidence>
<evidence type="ECO:0000313" key="3">
    <source>
        <dbReference type="WBParaSite" id="HDID_0000494701-mRNA-1"/>
    </source>
</evidence>
<protein>
    <submittedName>
        <fullName evidence="1 3">Uncharacterized protein</fullName>
    </submittedName>
</protein>
<dbReference type="AlphaFoldDB" id="A0A0R3SJ32"/>
<organism evidence="3">
    <name type="scientific">Hymenolepis diminuta</name>
    <name type="common">Rat tapeworm</name>
    <dbReference type="NCBI Taxonomy" id="6216"/>
    <lineage>
        <taxon>Eukaryota</taxon>
        <taxon>Metazoa</taxon>
        <taxon>Spiralia</taxon>
        <taxon>Lophotrochozoa</taxon>
        <taxon>Platyhelminthes</taxon>
        <taxon>Cestoda</taxon>
        <taxon>Eucestoda</taxon>
        <taxon>Cyclophyllidea</taxon>
        <taxon>Hymenolepididae</taxon>
        <taxon>Hymenolepis</taxon>
    </lineage>
</organism>
<gene>
    <name evidence="1" type="ORF">HDID_LOCUS4945</name>
</gene>
<dbReference type="WBParaSite" id="HDID_0000494701-mRNA-1">
    <property type="protein sequence ID" value="HDID_0000494701-mRNA-1"/>
    <property type="gene ID" value="HDID_0000494701"/>
</dbReference>